<dbReference type="Gene3D" id="2.60.260.20">
    <property type="entry name" value="Urease metallochaperone UreE, N-terminal domain"/>
    <property type="match status" value="2"/>
</dbReference>
<evidence type="ECO:0000256" key="4">
    <source>
        <dbReference type="ARBA" id="ARBA00022833"/>
    </source>
</evidence>
<dbReference type="InterPro" id="IPR036410">
    <property type="entry name" value="HSP_DnaJ_Cys-rich_dom_sf"/>
</dbReference>
<evidence type="ECO:0000313" key="10">
    <source>
        <dbReference type="Proteomes" id="UP000289152"/>
    </source>
</evidence>
<dbReference type="InterPro" id="IPR036869">
    <property type="entry name" value="J_dom_sf"/>
</dbReference>
<comment type="caution">
    <text evidence="9">The sequence shown here is derived from an EMBL/GenBank/DDBJ whole genome shotgun (WGS) entry which is preliminary data.</text>
</comment>
<dbReference type="GO" id="GO:0009408">
    <property type="term" value="P:response to heat"/>
    <property type="evidence" value="ECO:0007669"/>
    <property type="project" value="InterPro"/>
</dbReference>
<dbReference type="FunCoup" id="A0A4Q1BF52">
    <property type="interactions" value="588"/>
</dbReference>
<dbReference type="CDD" id="cd10719">
    <property type="entry name" value="DnaJ_zf"/>
    <property type="match status" value="1"/>
</dbReference>
<dbReference type="FunFam" id="2.60.260.20:FF:000003">
    <property type="entry name" value="DnaJ subfamily A member 2"/>
    <property type="match status" value="1"/>
</dbReference>
<dbReference type="GO" id="GO:0030544">
    <property type="term" value="F:Hsp70 protein binding"/>
    <property type="evidence" value="ECO:0007669"/>
    <property type="project" value="InterPro"/>
</dbReference>
<evidence type="ECO:0000313" key="9">
    <source>
        <dbReference type="EMBL" id="RXK36245.1"/>
    </source>
</evidence>
<feature type="domain" description="CR-type" evidence="8">
    <location>
        <begin position="127"/>
        <end position="210"/>
    </location>
</feature>
<keyword evidence="2" id="KW-0677">Repeat</keyword>
<evidence type="ECO:0000256" key="3">
    <source>
        <dbReference type="ARBA" id="ARBA00022771"/>
    </source>
</evidence>
<dbReference type="GO" id="GO:0005524">
    <property type="term" value="F:ATP binding"/>
    <property type="evidence" value="ECO:0007669"/>
    <property type="project" value="InterPro"/>
</dbReference>
<dbReference type="InParanoid" id="A0A4Q1BF52"/>
<reference evidence="9 10" key="1">
    <citation type="submission" date="2016-06" db="EMBL/GenBank/DDBJ databases">
        <title>Evolution of pathogenesis and genome organization in the Tremellales.</title>
        <authorList>
            <person name="Cuomo C."/>
            <person name="Litvintseva A."/>
            <person name="Heitman J."/>
            <person name="Chen Y."/>
            <person name="Sun S."/>
            <person name="Springer D."/>
            <person name="Dromer F."/>
            <person name="Young S."/>
            <person name="Zeng Q."/>
            <person name="Chapman S."/>
            <person name="Gujja S."/>
            <person name="Saif S."/>
            <person name="Birren B."/>
        </authorList>
    </citation>
    <scope>NUCLEOTIDE SEQUENCE [LARGE SCALE GENOMIC DNA]</scope>
    <source>
        <strain evidence="9 10">ATCC 28783</strain>
    </source>
</reference>
<dbReference type="SMART" id="SM00271">
    <property type="entry name" value="DnaJ"/>
    <property type="match status" value="1"/>
</dbReference>
<dbReference type="InterPro" id="IPR001305">
    <property type="entry name" value="HSP_DnaJ_Cys-rich_dom"/>
</dbReference>
<dbReference type="Gene3D" id="1.10.287.110">
    <property type="entry name" value="DnaJ domain"/>
    <property type="match status" value="1"/>
</dbReference>
<dbReference type="InterPro" id="IPR044713">
    <property type="entry name" value="DNJA1/2-like"/>
</dbReference>
<feature type="region of interest" description="Disordered" evidence="6">
    <location>
        <begin position="368"/>
        <end position="401"/>
    </location>
</feature>
<keyword evidence="10" id="KW-1185">Reference proteome</keyword>
<dbReference type="PROSITE" id="PS51188">
    <property type="entry name" value="ZF_CR"/>
    <property type="match status" value="1"/>
</dbReference>
<dbReference type="STRING" id="5217.A0A4Q1BF52"/>
<feature type="domain" description="J" evidence="7">
    <location>
        <begin position="4"/>
        <end position="65"/>
    </location>
</feature>
<dbReference type="GO" id="GO:0006457">
    <property type="term" value="P:protein folding"/>
    <property type="evidence" value="ECO:0007669"/>
    <property type="project" value="InterPro"/>
</dbReference>
<dbReference type="OrthoDB" id="550424at2759"/>
<dbReference type="FunFam" id="2.10.230.10:FF:000001">
    <property type="entry name" value="DnaJ subfamily A member 2"/>
    <property type="match status" value="1"/>
</dbReference>
<keyword evidence="1 5" id="KW-0479">Metal-binding</keyword>
<accession>A0A4Q1BF52</accession>
<dbReference type="GO" id="GO:0051082">
    <property type="term" value="F:unfolded protein binding"/>
    <property type="evidence" value="ECO:0007669"/>
    <property type="project" value="InterPro"/>
</dbReference>
<dbReference type="InterPro" id="IPR002939">
    <property type="entry name" value="DnaJ_C"/>
</dbReference>
<dbReference type="HAMAP" id="MF_01152">
    <property type="entry name" value="DnaJ"/>
    <property type="match status" value="1"/>
</dbReference>
<feature type="compositionally biased region" description="Basic and acidic residues" evidence="6">
    <location>
        <begin position="368"/>
        <end position="383"/>
    </location>
</feature>
<keyword evidence="3 5" id="KW-0863">Zinc-finger</keyword>
<dbReference type="Gene3D" id="2.10.230.10">
    <property type="entry name" value="Heat shock protein DnaJ, cysteine-rich domain"/>
    <property type="match status" value="1"/>
</dbReference>
<evidence type="ECO:0000256" key="1">
    <source>
        <dbReference type="ARBA" id="ARBA00022723"/>
    </source>
</evidence>
<gene>
    <name evidence="9" type="ORF">M231_06515</name>
</gene>
<dbReference type="InterPro" id="IPR008971">
    <property type="entry name" value="HSP40/DnaJ_pept-bd"/>
</dbReference>
<dbReference type="Pfam" id="PF00226">
    <property type="entry name" value="DnaJ"/>
    <property type="match status" value="1"/>
</dbReference>
<dbReference type="PROSITE" id="PS50076">
    <property type="entry name" value="DNAJ_2"/>
    <property type="match status" value="1"/>
</dbReference>
<protein>
    <submittedName>
        <fullName evidence="9">Chaperone regulator</fullName>
    </submittedName>
</protein>
<dbReference type="CDD" id="cd06257">
    <property type="entry name" value="DnaJ"/>
    <property type="match status" value="1"/>
</dbReference>
<dbReference type="SUPFAM" id="SSF49493">
    <property type="entry name" value="HSP40/DnaJ peptide-binding domain"/>
    <property type="match status" value="2"/>
</dbReference>
<evidence type="ECO:0000256" key="2">
    <source>
        <dbReference type="ARBA" id="ARBA00022737"/>
    </source>
</evidence>
<dbReference type="PROSITE" id="PS00636">
    <property type="entry name" value="DNAJ_1"/>
    <property type="match status" value="1"/>
</dbReference>
<dbReference type="PANTHER" id="PTHR43888">
    <property type="entry name" value="DNAJ-LIKE-2, ISOFORM A-RELATED"/>
    <property type="match status" value="1"/>
</dbReference>
<dbReference type="VEuPathDB" id="FungiDB:TREMEDRAFT_71500"/>
<dbReference type="InterPro" id="IPR018253">
    <property type="entry name" value="DnaJ_domain_CS"/>
</dbReference>
<sequence>MAVRETDKLGVAHDATDDEIKKAYRKNALKHHPDKGGDPELFKDLTLAYEVLSDSNKRAIYDQGGKAALEGGGGMGGGMDPQDLFSQLFGGGGGFFGGGGASRNTGPRRGKDLVHRIGVSLEDLYKGKVQKLALSKSVICKTCEGRGGKKGAVKQCTACRGQGVRVILRQLGPMMQQIQQPCNECEGTGEVMDPKDRCKSCNGKKTISERKVLEVHIDKGMKSGQQIKFPGESDQSPGVIPGDVVIVLEEKPHTRFQRKGDDLFCETEVDLLTALAGGEFSIEHLDDRALHVTIVPGEVIKPGALKVISGQGMPSYRHHEPGDLYVRIGVNFPPTIEPTAIPLLESALPPRQVVQKFGKKVHVEEVLLEEPNDRQRKNAHNGDEMDEDEEEHRGVQCAQRE</sequence>
<dbReference type="Pfam" id="PF01556">
    <property type="entry name" value="DnaJ_C"/>
    <property type="match status" value="1"/>
</dbReference>
<dbReference type="AlphaFoldDB" id="A0A4Q1BF52"/>
<dbReference type="SUPFAM" id="SSF46565">
    <property type="entry name" value="Chaperone J-domain"/>
    <property type="match status" value="1"/>
</dbReference>
<dbReference type="PRINTS" id="PR00625">
    <property type="entry name" value="JDOMAIN"/>
</dbReference>
<dbReference type="Proteomes" id="UP000289152">
    <property type="component" value="Unassembled WGS sequence"/>
</dbReference>
<dbReference type="GO" id="GO:0008270">
    <property type="term" value="F:zinc ion binding"/>
    <property type="evidence" value="ECO:0007669"/>
    <property type="project" value="UniProtKB-KW"/>
</dbReference>
<feature type="compositionally biased region" description="Basic and acidic residues" evidence="6">
    <location>
        <begin position="391"/>
        <end position="401"/>
    </location>
</feature>
<evidence type="ECO:0000259" key="8">
    <source>
        <dbReference type="PROSITE" id="PS51188"/>
    </source>
</evidence>
<dbReference type="CDD" id="cd10747">
    <property type="entry name" value="DnaJ_C"/>
    <property type="match status" value="1"/>
</dbReference>
<evidence type="ECO:0000256" key="5">
    <source>
        <dbReference type="PROSITE-ProRule" id="PRU00546"/>
    </source>
</evidence>
<name>A0A4Q1BF52_TREME</name>
<organism evidence="9 10">
    <name type="scientific">Tremella mesenterica</name>
    <name type="common">Jelly fungus</name>
    <dbReference type="NCBI Taxonomy" id="5217"/>
    <lineage>
        <taxon>Eukaryota</taxon>
        <taxon>Fungi</taxon>
        <taxon>Dikarya</taxon>
        <taxon>Basidiomycota</taxon>
        <taxon>Agaricomycotina</taxon>
        <taxon>Tremellomycetes</taxon>
        <taxon>Tremellales</taxon>
        <taxon>Tremellaceae</taxon>
        <taxon>Tremella</taxon>
    </lineage>
</organism>
<dbReference type="InterPro" id="IPR012724">
    <property type="entry name" value="DnaJ"/>
</dbReference>
<feature type="zinc finger region" description="CR-type" evidence="5">
    <location>
        <begin position="127"/>
        <end position="210"/>
    </location>
</feature>
<dbReference type="EMBL" id="SDIL01000104">
    <property type="protein sequence ID" value="RXK36245.1"/>
    <property type="molecule type" value="Genomic_DNA"/>
</dbReference>
<proteinExistence type="inferred from homology"/>
<dbReference type="Pfam" id="PF00684">
    <property type="entry name" value="DnaJ_CXXCXGXG"/>
    <property type="match status" value="1"/>
</dbReference>
<evidence type="ECO:0000259" key="7">
    <source>
        <dbReference type="PROSITE" id="PS50076"/>
    </source>
</evidence>
<dbReference type="SUPFAM" id="SSF57938">
    <property type="entry name" value="DnaJ/Hsp40 cysteine-rich domain"/>
    <property type="match status" value="1"/>
</dbReference>
<evidence type="ECO:0000256" key="6">
    <source>
        <dbReference type="SAM" id="MobiDB-lite"/>
    </source>
</evidence>
<keyword evidence="4 5" id="KW-0862">Zinc</keyword>
<dbReference type="InterPro" id="IPR001623">
    <property type="entry name" value="DnaJ_domain"/>
</dbReference>